<dbReference type="FunFam" id="2.40.50.100:FF:000013">
    <property type="entry name" value="Dihydrolipoamide acetyltransferase component of pyruvate dehydrogenase complex"/>
    <property type="match status" value="1"/>
</dbReference>
<evidence type="ECO:0000259" key="13">
    <source>
        <dbReference type="PROSITE" id="PS51826"/>
    </source>
</evidence>
<feature type="domain" description="Peripheral subunit-binding (PSBD)" evidence="13">
    <location>
        <begin position="269"/>
        <end position="306"/>
    </location>
</feature>
<dbReference type="AlphaFoldDB" id="A0AAE1ET48"/>
<proteinExistence type="inferred from homology"/>
<dbReference type="GO" id="GO:0043754">
    <property type="term" value="F:dihydrolipoamide branched chain acyltransferase activity"/>
    <property type="evidence" value="ECO:0007669"/>
    <property type="project" value="UniProtKB-EC"/>
</dbReference>
<dbReference type="PANTHER" id="PTHR43178:SF5">
    <property type="entry name" value="LIPOAMIDE ACYLTRANSFERASE COMPONENT OF BRANCHED-CHAIN ALPHA-KETO ACID DEHYDROGENASE COMPLEX, MITOCHONDRIAL"/>
    <property type="match status" value="1"/>
</dbReference>
<dbReference type="InterPro" id="IPR011053">
    <property type="entry name" value="Single_hybrid_motif"/>
</dbReference>
<evidence type="ECO:0000256" key="3">
    <source>
        <dbReference type="ARBA" id="ARBA00007317"/>
    </source>
</evidence>
<keyword evidence="15" id="KW-1185">Reference proteome</keyword>
<dbReference type="FunFam" id="4.10.320.10:FF:000002">
    <property type="entry name" value="Dihydrolipoamide acetyltransferase component of pyruvate dehydrogenase complex"/>
    <property type="match status" value="1"/>
</dbReference>
<feature type="domain" description="Lipoyl-binding" evidence="12">
    <location>
        <begin position="152"/>
        <end position="227"/>
    </location>
</feature>
<dbReference type="CDD" id="cd06849">
    <property type="entry name" value="lipoyl_domain"/>
    <property type="match status" value="1"/>
</dbReference>
<dbReference type="PROSITE" id="PS00189">
    <property type="entry name" value="LIPOYL"/>
    <property type="match status" value="1"/>
</dbReference>
<feature type="region of interest" description="Disordered" evidence="11">
    <location>
        <begin position="310"/>
        <end position="330"/>
    </location>
</feature>
<dbReference type="InterPro" id="IPR004167">
    <property type="entry name" value="PSBD"/>
</dbReference>
<dbReference type="InterPro" id="IPR000089">
    <property type="entry name" value="Biotin_lipoyl"/>
</dbReference>
<evidence type="ECO:0000256" key="7">
    <source>
        <dbReference type="ARBA" id="ARBA00023128"/>
    </source>
</evidence>
<reference evidence="14" key="1">
    <citation type="submission" date="2023-10" db="EMBL/GenBank/DDBJ databases">
        <title>Genome assemblies of two species of porcelain crab, Petrolisthes cinctipes and Petrolisthes manimaculis (Anomura: Porcellanidae).</title>
        <authorList>
            <person name="Angst P."/>
        </authorList>
    </citation>
    <scope>NUCLEOTIDE SEQUENCE</scope>
    <source>
        <strain evidence="14">PB745_01</strain>
        <tissue evidence="14">Gill</tissue>
    </source>
</reference>
<dbReference type="Pfam" id="PF02817">
    <property type="entry name" value="E3_binding"/>
    <property type="match status" value="1"/>
</dbReference>
<sequence length="624" mass="67882">MASALRCIKFSYRFLNINHGPTQTNIISQHGPWCVYGRAPTHAHTHTLTHAHTPTRLVTTTACWLPLSPTHAHTRSLDTHTLHTHTRSLDTHTLHTHTRSLDTHTHSVHAHTRSVHAHNRSLNAHTRSLHTHTRSLHTHTRSLHTTLPTHKLVPFILADIGEGIKEVIIKEWYVNEGDTVAQFDSLCEVQSDKASVTITSRYDGVVRNMHYSVDDTALVGKPLVDIEVSKEDDSVGEEVQEGEAISVGRPVEEAVMESDTFTLPKGKILTTPAVRRMATQHKIALHEVVGSGKDGRILKEDLLLFLEHGKPTTTKPTTTTTTPPSRVPPTHTHTGVGAPVGGVPPVPPPVVVKVLGQDRKEVIKGFKKAMVKSMSLAMQVPHFGYCDEIDVTRLVEVKASLRAVGEAAGIPRMSLLPIFIKAASLALTHFPVLNASVDDKCENITYKASHNIGVAMDTKDGLVVPNIKGVQGLSVVEVAGELIRLHQAGLKATLTTHDITGGTFTLSNIGSVAGELIRLHQAGLKATLTTHDITGGTFTLSNIGSIGGTYAKPVILPPEVAIGAIGKIQVLPRYDSVGEVSKAHIMQVSWSADHRVIDGATMARFSNLWKAYIENPVTMMMYMK</sequence>
<accession>A0AAE1ET48</accession>
<keyword evidence="6" id="KW-0809">Transit peptide</keyword>
<evidence type="ECO:0000313" key="15">
    <source>
        <dbReference type="Proteomes" id="UP001286313"/>
    </source>
</evidence>
<keyword evidence="5 10" id="KW-0450">Lipoyl</keyword>
<dbReference type="Pfam" id="PF00198">
    <property type="entry name" value="2-oxoacid_dh"/>
    <property type="match status" value="1"/>
</dbReference>
<dbReference type="EC" id="2.3.1.-" evidence="10"/>
<comment type="cofactor">
    <cofactor evidence="1 10">
        <name>(R)-lipoate</name>
        <dbReference type="ChEBI" id="CHEBI:83088"/>
    </cofactor>
</comment>
<dbReference type="SUPFAM" id="SSF52777">
    <property type="entry name" value="CoA-dependent acyltransferases"/>
    <property type="match status" value="2"/>
</dbReference>
<dbReference type="GO" id="GO:0031405">
    <property type="term" value="F:lipoic acid binding"/>
    <property type="evidence" value="ECO:0007669"/>
    <property type="project" value="TreeGrafter"/>
</dbReference>
<evidence type="ECO:0000256" key="10">
    <source>
        <dbReference type="RuleBase" id="RU003423"/>
    </source>
</evidence>
<feature type="compositionally biased region" description="Low complexity" evidence="11">
    <location>
        <begin position="311"/>
        <end position="330"/>
    </location>
</feature>
<dbReference type="PROSITE" id="PS51826">
    <property type="entry name" value="PSBD"/>
    <property type="match status" value="1"/>
</dbReference>
<organism evidence="14 15">
    <name type="scientific">Petrolisthes cinctipes</name>
    <name type="common">Flat porcelain crab</name>
    <dbReference type="NCBI Taxonomy" id="88211"/>
    <lineage>
        <taxon>Eukaryota</taxon>
        <taxon>Metazoa</taxon>
        <taxon>Ecdysozoa</taxon>
        <taxon>Arthropoda</taxon>
        <taxon>Crustacea</taxon>
        <taxon>Multicrustacea</taxon>
        <taxon>Malacostraca</taxon>
        <taxon>Eumalacostraca</taxon>
        <taxon>Eucarida</taxon>
        <taxon>Decapoda</taxon>
        <taxon>Pleocyemata</taxon>
        <taxon>Anomura</taxon>
        <taxon>Galatheoidea</taxon>
        <taxon>Porcellanidae</taxon>
        <taxon>Petrolisthes</taxon>
    </lineage>
</organism>
<comment type="subcellular location">
    <subcellularLocation>
        <location evidence="2">Mitochondrion matrix</location>
    </subcellularLocation>
</comment>
<evidence type="ECO:0000256" key="11">
    <source>
        <dbReference type="SAM" id="MobiDB-lite"/>
    </source>
</evidence>
<evidence type="ECO:0000256" key="6">
    <source>
        <dbReference type="ARBA" id="ARBA00022946"/>
    </source>
</evidence>
<dbReference type="InterPro" id="IPR003016">
    <property type="entry name" value="2-oxoA_DH_lipoyl-BS"/>
</dbReference>
<dbReference type="Gene3D" id="4.10.320.10">
    <property type="entry name" value="E3-binding domain"/>
    <property type="match status" value="1"/>
</dbReference>
<dbReference type="Proteomes" id="UP001286313">
    <property type="component" value="Unassembled WGS sequence"/>
</dbReference>
<evidence type="ECO:0000256" key="8">
    <source>
        <dbReference type="ARBA" id="ARBA00023315"/>
    </source>
</evidence>
<evidence type="ECO:0000313" key="14">
    <source>
        <dbReference type="EMBL" id="KAK3860998.1"/>
    </source>
</evidence>
<dbReference type="InterPro" id="IPR050743">
    <property type="entry name" value="2-oxoacid_DH_E2_comp"/>
</dbReference>
<dbReference type="GO" id="GO:0005829">
    <property type="term" value="C:cytosol"/>
    <property type="evidence" value="ECO:0007669"/>
    <property type="project" value="UniProtKB-ARBA"/>
</dbReference>
<keyword evidence="4 10" id="KW-0808">Transferase</keyword>
<gene>
    <name evidence="14" type="ORF">Pcinc_032992</name>
</gene>
<comment type="catalytic activity">
    <reaction evidence="9">
        <text>N(6)-[(R)-dihydrolipoyl]-L-lysyl-[protein] + 2-methylpropanoyl-CoA = N(6)-[(R)-S(8)-2-methylpropanoyldihydrolipoyl]-L-lysyl-[protein] + CoA</text>
        <dbReference type="Rhea" id="RHEA:18865"/>
        <dbReference type="Rhea" id="RHEA-COMP:10475"/>
        <dbReference type="Rhea" id="RHEA-COMP:10497"/>
        <dbReference type="ChEBI" id="CHEBI:57287"/>
        <dbReference type="ChEBI" id="CHEBI:57338"/>
        <dbReference type="ChEBI" id="CHEBI:83100"/>
        <dbReference type="ChEBI" id="CHEBI:83142"/>
        <dbReference type="EC" id="2.3.1.168"/>
    </reaction>
    <physiologicalReaction direction="left-to-right" evidence="9">
        <dbReference type="Rhea" id="RHEA:18866"/>
    </physiologicalReaction>
</comment>
<dbReference type="SUPFAM" id="SSF47005">
    <property type="entry name" value="Peripheral subunit-binding domain of 2-oxo acid dehydrogenase complex"/>
    <property type="match status" value="1"/>
</dbReference>
<dbReference type="InterPro" id="IPR001078">
    <property type="entry name" value="2-oxoacid_DH_actylTfrase"/>
</dbReference>
<dbReference type="EMBL" id="JAWQEG010004590">
    <property type="protein sequence ID" value="KAK3860998.1"/>
    <property type="molecule type" value="Genomic_DNA"/>
</dbReference>
<dbReference type="PANTHER" id="PTHR43178">
    <property type="entry name" value="DIHYDROLIPOAMIDE ACETYLTRANSFERASE COMPONENT OF PYRUVATE DEHYDROGENASE COMPLEX"/>
    <property type="match status" value="1"/>
</dbReference>
<comment type="caution">
    <text evidence="14">The sequence shown here is derived from an EMBL/GenBank/DDBJ whole genome shotgun (WGS) entry which is preliminary data.</text>
</comment>
<dbReference type="Gene3D" id="2.40.50.100">
    <property type="match status" value="1"/>
</dbReference>
<keyword evidence="7" id="KW-0496">Mitochondrion</keyword>
<dbReference type="GO" id="GO:0016407">
    <property type="term" value="F:acetyltransferase activity"/>
    <property type="evidence" value="ECO:0007669"/>
    <property type="project" value="TreeGrafter"/>
</dbReference>
<evidence type="ECO:0000256" key="9">
    <source>
        <dbReference type="ARBA" id="ARBA00051775"/>
    </source>
</evidence>
<dbReference type="InterPro" id="IPR036625">
    <property type="entry name" value="E3-bd_dom_sf"/>
</dbReference>
<name>A0AAE1ET48_PETCI</name>
<evidence type="ECO:0000259" key="12">
    <source>
        <dbReference type="PROSITE" id="PS50968"/>
    </source>
</evidence>
<evidence type="ECO:0000256" key="2">
    <source>
        <dbReference type="ARBA" id="ARBA00004305"/>
    </source>
</evidence>
<dbReference type="Gene3D" id="3.30.559.10">
    <property type="entry name" value="Chloramphenicol acetyltransferase-like domain"/>
    <property type="match status" value="2"/>
</dbReference>
<evidence type="ECO:0000256" key="5">
    <source>
        <dbReference type="ARBA" id="ARBA00022823"/>
    </source>
</evidence>
<dbReference type="PROSITE" id="PS50968">
    <property type="entry name" value="BIOTINYL_LIPOYL"/>
    <property type="match status" value="1"/>
</dbReference>
<protein>
    <recommendedName>
        <fullName evidence="10">Dihydrolipoamide acetyltransferase component of pyruvate dehydrogenase complex</fullName>
        <ecNumber evidence="10">2.3.1.-</ecNumber>
    </recommendedName>
</protein>
<keyword evidence="8 10" id="KW-0012">Acyltransferase</keyword>
<comment type="similarity">
    <text evidence="3 10">Belongs to the 2-oxoacid dehydrogenase family.</text>
</comment>
<dbReference type="InterPro" id="IPR023213">
    <property type="entry name" value="CAT-like_dom_sf"/>
</dbReference>
<dbReference type="Pfam" id="PF00364">
    <property type="entry name" value="Biotin_lipoyl"/>
    <property type="match status" value="1"/>
</dbReference>
<evidence type="ECO:0000256" key="4">
    <source>
        <dbReference type="ARBA" id="ARBA00022679"/>
    </source>
</evidence>
<evidence type="ECO:0000256" key="1">
    <source>
        <dbReference type="ARBA" id="ARBA00001938"/>
    </source>
</evidence>
<dbReference type="SUPFAM" id="SSF51230">
    <property type="entry name" value="Single hybrid motif"/>
    <property type="match status" value="1"/>
</dbReference>
<dbReference type="GO" id="GO:0005759">
    <property type="term" value="C:mitochondrial matrix"/>
    <property type="evidence" value="ECO:0007669"/>
    <property type="project" value="UniProtKB-SubCell"/>
</dbReference>